<gene>
    <name evidence="4" type="ORF">EV192_12256</name>
</gene>
<accession>A0A4R2ILI3</accession>
<evidence type="ECO:0000256" key="1">
    <source>
        <dbReference type="ARBA" id="ARBA00022450"/>
    </source>
</evidence>
<dbReference type="InterPro" id="IPR006162">
    <property type="entry name" value="Ppantetheine_attach_site"/>
</dbReference>
<dbReference type="PROSITE" id="PS00012">
    <property type="entry name" value="PHOSPHOPANTETHEINE"/>
    <property type="match status" value="1"/>
</dbReference>
<comment type="caution">
    <text evidence="4">The sequence shown here is derived from an EMBL/GenBank/DDBJ whole genome shotgun (WGS) entry which is preliminary data.</text>
</comment>
<reference evidence="4 5" key="1">
    <citation type="submission" date="2019-03" db="EMBL/GenBank/DDBJ databases">
        <title>Genomic Encyclopedia of Type Strains, Phase IV (KMG-IV): sequencing the most valuable type-strain genomes for metagenomic binning, comparative biology and taxonomic classification.</title>
        <authorList>
            <person name="Goeker M."/>
        </authorList>
    </citation>
    <scope>NUCLEOTIDE SEQUENCE [LARGE SCALE GENOMIC DNA]</scope>
    <source>
        <strain evidence="4 5">DSM 45934</strain>
    </source>
</reference>
<dbReference type="RefSeq" id="WP_132126299.1">
    <property type="nucleotide sequence ID" value="NZ_SLWS01000022.1"/>
</dbReference>
<evidence type="ECO:0000256" key="2">
    <source>
        <dbReference type="ARBA" id="ARBA00022553"/>
    </source>
</evidence>
<dbReference type="Pfam" id="PF00550">
    <property type="entry name" value="PP-binding"/>
    <property type="match status" value="1"/>
</dbReference>
<dbReference type="SUPFAM" id="SSF47336">
    <property type="entry name" value="ACP-like"/>
    <property type="match status" value="1"/>
</dbReference>
<protein>
    <submittedName>
        <fullName evidence="4">Acyl carrier protein</fullName>
    </submittedName>
</protein>
<dbReference type="InterPro" id="IPR036736">
    <property type="entry name" value="ACP-like_sf"/>
</dbReference>
<keyword evidence="2" id="KW-0597">Phosphoprotein</keyword>
<dbReference type="InterPro" id="IPR009081">
    <property type="entry name" value="PP-bd_ACP"/>
</dbReference>
<keyword evidence="1" id="KW-0596">Phosphopantetheine</keyword>
<dbReference type="SMART" id="SM00823">
    <property type="entry name" value="PKS_PP"/>
    <property type="match status" value="1"/>
</dbReference>
<dbReference type="AlphaFoldDB" id="A0A4R2ILI3"/>
<evidence type="ECO:0000313" key="4">
    <source>
        <dbReference type="EMBL" id="TCO44799.1"/>
    </source>
</evidence>
<dbReference type="Gene3D" id="1.10.1200.10">
    <property type="entry name" value="ACP-like"/>
    <property type="match status" value="1"/>
</dbReference>
<dbReference type="Proteomes" id="UP000295680">
    <property type="component" value="Unassembled WGS sequence"/>
</dbReference>
<keyword evidence="5" id="KW-1185">Reference proteome</keyword>
<organism evidence="4 5">
    <name type="scientific">Actinocrispum wychmicini</name>
    <dbReference type="NCBI Taxonomy" id="1213861"/>
    <lineage>
        <taxon>Bacteria</taxon>
        <taxon>Bacillati</taxon>
        <taxon>Actinomycetota</taxon>
        <taxon>Actinomycetes</taxon>
        <taxon>Pseudonocardiales</taxon>
        <taxon>Pseudonocardiaceae</taxon>
        <taxon>Actinocrispum</taxon>
    </lineage>
</organism>
<dbReference type="InterPro" id="IPR020806">
    <property type="entry name" value="PKS_PP-bd"/>
</dbReference>
<dbReference type="PROSITE" id="PS50075">
    <property type="entry name" value="CARRIER"/>
    <property type="match status" value="1"/>
</dbReference>
<dbReference type="GO" id="GO:0031177">
    <property type="term" value="F:phosphopantetheine binding"/>
    <property type="evidence" value="ECO:0007669"/>
    <property type="project" value="InterPro"/>
</dbReference>
<evidence type="ECO:0000313" key="5">
    <source>
        <dbReference type="Proteomes" id="UP000295680"/>
    </source>
</evidence>
<proteinExistence type="predicted"/>
<feature type="domain" description="Carrier" evidence="3">
    <location>
        <begin position="4"/>
        <end position="86"/>
    </location>
</feature>
<name>A0A4R2ILI3_9PSEU</name>
<evidence type="ECO:0000259" key="3">
    <source>
        <dbReference type="PROSITE" id="PS50075"/>
    </source>
</evidence>
<sequence length="133" mass="14168">MSQDEVADAVRAAVAEAVGVDVDEVTDAATLTHDLGAESIDLLDMLFRIERTVGVKIEAAELAGYIQGGIPDDEFGDPHEVVTARGLAQLKLVMPQIDEAALVGRLRATAVMDLFTTANLVQLVRSRLPVRSA</sequence>
<dbReference type="EMBL" id="SLWS01000022">
    <property type="protein sequence ID" value="TCO44799.1"/>
    <property type="molecule type" value="Genomic_DNA"/>
</dbReference>
<dbReference type="OrthoDB" id="9809025at2"/>